<sequence>MPLRPNILVIGGSYFVGRVFIEKLLALNKYNIYALNRGTLPMRLEGVTHLCCDRNDEDLLRKVVPDVPWQAVIDFCAYTPKDIEKTFKALSSHTLTQYIYISTASVYAPSSQQPIDELGATLIASQPQLGSAADYGFHKRLAELAVIEQCGMRNIAYTIVRPTFIFGKYNYAPRESYFFEEILKHNVVVIPDHEPPARFSFVSVWDVAFITAACIDNPTAYGEIFNASGDEVLSYSSLVECFKQVTGVNFTVKVLPISEIEAQRIPLPFPLDEDLLYSGQRSKQLLNYSYFPFQKAMQETYRLYRVGAGLG</sequence>
<gene>
    <name evidence="2" type="ORF">A7E78_13625</name>
</gene>
<dbReference type="STRING" id="1842532.A7E78_13625"/>
<dbReference type="Proteomes" id="UP000182517">
    <property type="component" value="Chromosome"/>
</dbReference>
<evidence type="ECO:0000313" key="3">
    <source>
        <dbReference type="Proteomes" id="UP000182517"/>
    </source>
</evidence>
<reference evidence="2 3" key="1">
    <citation type="journal article" date="2017" name="Genome Announc.">
        <title>Complete Genome Sequences of Two Acetylene-Fermenting Pelobacter acetylenicus Strains.</title>
        <authorList>
            <person name="Sutton J.M."/>
            <person name="Baesman S.M."/>
            <person name="Fierst J.L."/>
            <person name="Poret-Peterson A.T."/>
            <person name="Oremland R.S."/>
            <person name="Dunlap D.S."/>
            <person name="Akob D.M."/>
        </authorList>
    </citation>
    <scope>NUCLEOTIDE SEQUENCE [LARGE SCALE GENOMIC DNA]</scope>
    <source>
        <strain evidence="2 3">SFB93</strain>
    </source>
</reference>
<dbReference type="KEGG" id="pef:A7E78_13625"/>
<dbReference type="InterPro" id="IPR050177">
    <property type="entry name" value="Lipid_A_modif_metabolic_enz"/>
</dbReference>
<organism evidence="2 3">
    <name type="scientific">Syntrophotalea acetylenivorans</name>
    <dbReference type="NCBI Taxonomy" id="1842532"/>
    <lineage>
        <taxon>Bacteria</taxon>
        <taxon>Pseudomonadati</taxon>
        <taxon>Thermodesulfobacteriota</taxon>
        <taxon>Desulfuromonadia</taxon>
        <taxon>Desulfuromonadales</taxon>
        <taxon>Syntrophotaleaceae</taxon>
        <taxon>Syntrophotalea</taxon>
    </lineage>
</organism>
<dbReference type="AlphaFoldDB" id="A0A1L3GSA0"/>
<dbReference type="Gene3D" id="3.40.50.720">
    <property type="entry name" value="NAD(P)-binding Rossmann-like Domain"/>
    <property type="match status" value="1"/>
</dbReference>
<keyword evidence="3" id="KW-1185">Reference proteome</keyword>
<dbReference type="SUPFAM" id="SSF51735">
    <property type="entry name" value="NAD(P)-binding Rossmann-fold domains"/>
    <property type="match status" value="1"/>
</dbReference>
<dbReference type="PANTHER" id="PTHR43245:SF13">
    <property type="entry name" value="UDP-D-APIOSE_UDP-D-XYLOSE SYNTHASE 2"/>
    <property type="match status" value="1"/>
</dbReference>
<dbReference type="InterPro" id="IPR001509">
    <property type="entry name" value="Epimerase_deHydtase"/>
</dbReference>
<dbReference type="PANTHER" id="PTHR43245">
    <property type="entry name" value="BIFUNCTIONAL POLYMYXIN RESISTANCE PROTEIN ARNA"/>
    <property type="match status" value="1"/>
</dbReference>
<dbReference type="RefSeq" id="WP_072284800.1">
    <property type="nucleotide sequence ID" value="NZ_CP015519.1"/>
</dbReference>
<feature type="domain" description="NAD-dependent epimerase/dehydratase" evidence="1">
    <location>
        <begin position="7"/>
        <end position="226"/>
    </location>
</feature>
<proteinExistence type="predicted"/>
<protein>
    <recommendedName>
        <fullName evidence="1">NAD-dependent epimerase/dehydratase domain-containing protein</fullName>
    </recommendedName>
</protein>
<dbReference type="EMBL" id="CP015519">
    <property type="protein sequence ID" value="APG28775.1"/>
    <property type="molecule type" value="Genomic_DNA"/>
</dbReference>
<evidence type="ECO:0000313" key="2">
    <source>
        <dbReference type="EMBL" id="APG28775.1"/>
    </source>
</evidence>
<accession>A0A1L3GSA0</accession>
<evidence type="ECO:0000259" key="1">
    <source>
        <dbReference type="Pfam" id="PF01370"/>
    </source>
</evidence>
<name>A0A1L3GSA0_9BACT</name>
<dbReference type="OrthoDB" id="7941246at2"/>
<dbReference type="InterPro" id="IPR036291">
    <property type="entry name" value="NAD(P)-bd_dom_sf"/>
</dbReference>
<dbReference type="Pfam" id="PF01370">
    <property type="entry name" value="Epimerase"/>
    <property type="match status" value="1"/>
</dbReference>